<dbReference type="OrthoDB" id="72009at2"/>
<dbReference type="RefSeq" id="WP_064089839.1">
    <property type="nucleotide sequence ID" value="NZ_LXSQ01000017.1"/>
</dbReference>
<comment type="function">
    <text evidence="2">Antitoxin component of a type II toxin-antitoxin (TA) system.</text>
</comment>
<evidence type="ECO:0000256" key="1">
    <source>
        <dbReference type="ARBA" id="ARBA00009981"/>
    </source>
</evidence>
<sequence>MPAIMTSREFNQHTYRAQQEAEKSPVVITNRGRPAHVLLSYADYQKLTGGRRSALEALQSLNYPDTAADIELEIPPRSKAQRQPVNFTED</sequence>
<dbReference type="SUPFAM" id="SSF143120">
    <property type="entry name" value="YefM-like"/>
    <property type="match status" value="1"/>
</dbReference>
<dbReference type="InterPro" id="IPR036165">
    <property type="entry name" value="YefM-like_sf"/>
</dbReference>
<evidence type="ECO:0000313" key="3">
    <source>
        <dbReference type="EMBL" id="OAM42518.1"/>
    </source>
</evidence>
<organism evidence="3 4">
    <name type="scientific">Eikenella halliae</name>
    <dbReference type="NCBI Taxonomy" id="1795832"/>
    <lineage>
        <taxon>Bacteria</taxon>
        <taxon>Pseudomonadati</taxon>
        <taxon>Pseudomonadota</taxon>
        <taxon>Betaproteobacteria</taxon>
        <taxon>Neisseriales</taxon>
        <taxon>Neisseriaceae</taxon>
        <taxon>Eikenella</taxon>
    </lineage>
</organism>
<protein>
    <recommendedName>
        <fullName evidence="2">Antitoxin</fullName>
    </recommendedName>
</protein>
<comment type="similarity">
    <text evidence="1 2">Belongs to the phD/YefM antitoxin family.</text>
</comment>
<dbReference type="NCBIfam" id="TIGR01552">
    <property type="entry name" value="phd_fam"/>
    <property type="match status" value="1"/>
</dbReference>
<dbReference type="EMBL" id="LXSQ01000017">
    <property type="protein sequence ID" value="OAM42518.1"/>
    <property type="molecule type" value="Genomic_DNA"/>
</dbReference>
<dbReference type="AlphaFoldDB" id="A0A1B6VY87"/>
<comment type="caution">
    <text evidence="3">The sequence shown here is derived from an EMBL/GenBank/DDBJ whole genome shotgun (WGS) entry which is preliminary data.</text>
</comment>
<name>A0A1B6VY87_9NEIS</name>
<dbReference type="Pfam" id="PF02604">
    <property type="entry name" value="PhdYeFM_antitox"/>
    <property type="match status" value="1"/>
</dbReference>
<accession>A0A1B6VY87</accession>
<evidence type="ECO:0000313" key="4">
    <source>
        <dbReference type="Proteomes" id="UP000077726"/>
    </source>
</evidence>
<dbReference type="InterPro" id="IPR006442">
    <property type="entry name" value="Antitoxin_Phd/YefM"/>
</dbReference>
<keyword evidence="4" id="KW-1185">Reference proteome</keyword>
<dbReference type="Gene3D" id="3.40.1620.10">
    <property type="entry name" value="YefM-like domain"/>
    <property type="match status" value="1"/>
</dbReference>
<gene>
    <name evidence="3" type="ORF">A7Q00_06815</name>
</gene>
<evidence type="ECO:0000256" key="2">
    <source>
        <dbReference type="RuleBase" id="RU362080"/>
    </source>
</evidence>
<proteinExistence type="inferred from homology"/>
<dbReference type="STRING" id="1795832.A7Q00_06815"/>
<reference evidence="4" key="1">
    <citation type="submission" date="2016-05" db="EMBL/GenBank/DDBJ databases">
        <title>Draft genome of Corynebacterium afermentans subsp. afermentans LCDC 88199T.</title>
        <authorList>
            <person name="Bernier A.-M."/>
            <person name="Bernard K."/>
        </authorList>
    </citation>
    <scope>NUCLEOTIDE SEQUENCE [LARGE SCALE GENOMIC DNA]</scope>
    <source>
        <strain evidence="4">NML130454</strain>
    </source>
</reference>
<dbReference type="Proteomes" id="UP000077726">
    <property type="component" value="Unassembled WGS sequence"/>
</dbReference>